<dbReference type="GO" id="GO:0003735">
    <property type="term" value="F:structural constituent of ribosome"/>
    <property type="evidence" value="ECO:0007669"/>
    <property type="project" value="InterPro"/>
</dbReference>
<dbReference type="GO" id="GO:0006412">
    <property type="term" value="P:translation"/>
    <property type="evidence" value="ECO:0007669"/>
    <property type="project" value="InterPro"/>
</dbReference>
<dbReference type="InterPro" id="IPR023573">
    <property type="entry name" value="Ribosomal_eL20_dom"/>
</dbReference>
<feature type="domain" description="Large ribosomal subunit protein eL20" evidence="1">
    <location>
        <begin position="4"/>
        <end position="57"/>
    </location>
</feature>
<comment type="caution">
    <text evidence="2">The sequence shown here is derived from an EMBL/GenBank/DDBJ whole genome shotgun (WGS) entry which is preliminary data.</text>
</comment>
<dbReference type="Pfam" id="PF01775">
    <property type="entry name" value="Ribosomal_L18A"/>
    <property type="match status" value="1"/>
</dbReference>
<accession>X1A1W9</accession>
<proteinExistence type="predicted"/>
<dbReference type="SUPFAM" id="SSF160374">
    <property type="entry name" value="RplX-like"/>
    <property type="match status" value="1"/>
</dbReference>
<dbReference type="NCBIfam" id="NF001981">
    <property type="entry name" value="PRK00773.1-1"/>
    <property type="match status" value="1"/>
</dbReference>
<reference evidence="2" key="1">
    <citation type="journal article" date="2014" name="Front. Microbiol.">
        <title>High frequency of phylogenetically diverse reductive dehalogenase-homologous genes in deep subseafloor sedimentary metagenomes.</title>
        <authorList>
            <person name="Kawai M."/>
            <person name="Futagami T."/>
            <person name="Toyoda A."/>
            <person name="Takaki Y."/>
            <person name="Nishi S."/>
            <person name="Hori S."/>
            <person name="Arai W."/>
            <person name="Tsubouchi T."/>
            <person name="Morono Y."/>
            <person name="Uchiyama I."/>
            <person name="Ito T."/>
            <person name="Fujiyama A."/>
            <person name="Inagaki F."/>
            <person name="Takami H."/>
        </authorList>
    </citation>
    <scope>NUCLEOTIDE SEQUENCE</scope>
    <source>
        <strain evidence="2">Expedition CK06-06</strain>
    </source>
</reference>
<protein>
    <recommendedName>
        <fullName evidence="1">Large ribosomal subunit protein eL20 domain-containing protein</fullName>
    </recommendedName>
</protein>
<dbReference type="EMBL" id="BART01007132">
    <property type="protein sequence ID" value="GAG54286.1"/>
    <property type="molecule type" value="Genomic_DNA"/>
</dbReference>
<gene>
    <name evidence="2" type="ORF">S01H4_16280</name>
</gene>
<sequence length="77" mass="9116">MSEVKIFRISGFYTRNRIKYLFRKDVRAIKEEDALEKVLTLITSTGLLRRQIKIEKIDIIKPKETSDMVLREISTTK</sequence>
<organism evidence="2">
    <name type="scientific">marine sediment metagenome</name>
    <dbReference type="NCBI Taxonomy" id="412755"/>
    <lineage>
        <taxon>unclassified sequences</taxon>
        <taxon>metagenomes</taxon>
        <taxon>ecological metagenomes</taxon>
    </lineage>
</organism>
<dbReference type="GO" id="GO:0005840">
    <property type="term" value="C:ribosome"/>
    <property type="evidence" value="ECO:0007669"/>
    <property type="project" value="InterPro"/>
</dbReference>
<evidence type="ECO:0000313" key="2">
    <source>
        <dbReference type="EMBL" id="GAG54286.1"/>
    </source>
</evidence>
<dbReference type="Gene3D" id="3.10.20.10">
    <property type="match status" value="1"/>
</dbReference>
<dbReference type="AlphaFoldDB" id="X1A1W9"/>
<evidence type="ECO:0000259" key="1">
    <source>
        <dbReference type="Pfam" id="PF01775"/>
    </source>
</evidence>
<name>X1A1W9_9ZZZZ</name>